<evidence type="ECO:0000313" key="3">
    <source>
        <dbReference type="Proteomes" id="UP000479190"/>
    </source>
</evidence>
<dbReference type="Proteomes" id="UP000479190">
    <property type="component" value="Unassembled WGS sequence"/>
</dbReference>
<evidence type="ECO:0000313" key="2">
    <source>
        <dbReference type="EMBL" id="CAB0029964.1"/>
    </source>
</evidence>
<keyword evidence="3" id="KW-1185">Reference proteome</keyword>
<proteinExistence type="predicted"/>
<protein>
    <submittedName>
        <fullName evidence="2">Uncharacterized protein</fullName>
    </submittedName>
</protein>
<evidence type="ECO:0000256" key="1">
    <source>
        <dbReference type="SAM" id="MobiDB-lite"/>
    </source>
</evidence>
<name>A0A6H5HXS5_9HYME</name>
<sequence>MILLATGLSSCGAALVARPASYNFTLTLTDNEVEGSRPRRHPIVGPSINSSIGSHLVLVVRPSRARFTFPCNFEFALKRAQPLPLSAVRALERPFSMAYDRIKRPSGQPNVDLRAQDGLCEDPAGGEDDLSESLHTDPATYGERRSARRLGLPASDENEFL</sequence>
<dbReference type="AlphaFoldDB" id="A0A6H5HXS5"/>
<gene>
    <name evidence="2" type="ORF">TBRA_LOCUS1981</name>
</gene>
<dbReference type="EMBL" id="CADCXV010000387">
    <property type="protein sequence ID" value="CAB0029964.1"/>
    <property type="molecule type" value="Genomic_DNA"/>
</dbReference>
<feature type="region of interest" description="Disordered" evidence="1">
    <location>
        <begin position="102"/>
        <end position="161"/>
    </location>
</feature>
<organism evidence="2 3">
    <name type="scientific">Trichogramma brassicae</name>
    <dbReference type="NCBI Taxonomy" id="86971"/>
    <lineage>
        <taxon>Eukaryota</taxon>
        <taxon>Metazoa</taxon>
        <taxon>Ecdysozoa</taxon>
        <taxon>Arthropoda</taxon>
        <taxon>Hexapoda</taxon>
        <taxon>Insecta</taxon>
        <taxon>Pterygota</taxon>
        <taxon>Neoptera</taxon>
        <taxon>Endopterygota</taxon>
        <taxon>Hymenoptera</taxon>
        <taxon>Apocrita</taxon>
        <taxon>Proctotrupomorpha</taxon>
        <taxon>Chalcidoidea</taxon>
        <taxon>Trichogrammatidae</taxon>
        <taxon>Trichogramma</taxon>
    </lineage>
</organism>
<accession>A0A6H5HXS5</accession>
<reference evidence="2 3" key="1">
    <citation type="submission" date="2020-02" db="EMBL/GenBank/DDBJ databases">
        <authorList>
            <person name="Ferguson B K."/>
        </authorList>
    </citation>
    <scope>NUCLEOTIDE SEQUENCE [LARGE SCALE GENOMIC DNA]</scope>
</reference>